<comment type="caution">
    <text evidence="15">The sequence shown here is derived from an EMBL/GenBank/DDBJ whole genome shotgun (WGS) entry which is preliminary data.</text>
</comment>
<keyword evidence="8 13" id="KW-1133">Transmembrane helix</keyword>
<protein>
    <submittedName>
        <fullName evidence="15">KCNKG protein</fullName>
    </submittedName>
</protein>
<feature type="domain" description="Potassium channel" evidence="14">
    <location>
        <begin position="79"/>
        <end position="136"/>
    </location>
</feature>
<dbReference type="GO" id="GO:0022841">
    <property type="term" value="F:potassium ion leak channel activity"/>
    <property type="evidence" value="ECO:0007669"/>
    <property type="project" value="TreeGrafter"/>
</dbReference>
<evidence type="ECO:0000256" key="9">
    <source>
        <dbReference type="ARBA" id="ARBA00023065"/>
    </source>
</evidence>
<proteinExistence type="inferred from homology"/>
<evidence type="ECO:0000256" key="7">
    <source>
        <dbReference type="ARBA" id="ARBA00022958"/>
    </source>
</evidence>
<feature type="transmembrane region" description="Helical" evidence="13">
    <location>
        <begin position="191"/>
        <end position="209"/>
    </location>
</feature>
<dbReference type="InterPro" id="IPR013099">
    <property type="entry name" value="K_chnl_dom"/>
</dbReference>
<feature type="transmembrane region" description="Helical" evidence="13">
    <location>
        <begin position="221"/>
        <end position="240"/>
    </location>
</feature>
<keyword evidence="4" id="KW-0633">Potassium transport</keyword>
<evidence type="ECO:0000256" key="5">
    <source>
        <dbReference type="ARBA" id="ARBA00022692"/>
    </source>
</evidence>
<comment type="subcellular location">
    <subcellularLocation>
        <location evidence="1">Membrane</location>
        <topology evidence="1">Multi-pass membrane protein</topology>
    </subcellularLocation>
</comment>
<dbReference type="GO" id="GO:0005886">
    <property type="term" value="C:plasma membrane"/>
    <property type="evidence" value="ECO:0007669"/>
    <property type="project" value="TreeGrafter"/>
</dbReference>
<evidence type="ECO:0000313" key="15">
    <source>
        <dbReference type="EMBL" id="KAG2457667.1"/>
    </source>
</evidence>
<dbReference type="GO" id="GO:0015271">
    <property type="term" value="F:outward rectifier potassium channel activity"/>
    <property type="evidence" value="ECO:0007669"/>
    <property type="project" value="TreeGrafter"/>
</dbReference>
<dbReference type="EMBL" id="JAATIS010008546">
    <property type="protein sequence ID" value="KAG2457667.1"/>
    <property type="molecule type" value="Genomic_DNA"/>
</dbReference>
<dbReference type="PANTHER" id="PTHR11003:SF350">
    <property type="entry name" value="POTASSIUM CHANNEL DOMAIN-CONTAINING PROTEIN"/>
    <property type="match status" value="1"/>
</dbReference>
<evidence type="ECO:0000313" key="16">
    <source>
        <dbReference type="Proteomes" id="UP000886611"/>
    </source>
</evidence>
<evidence type="ECO:0000256" key="8">
    <source>
        <dbReference type="ARBA" id="ARBA00022989"/>
    </source>
</evidence>
<keyword evidence="6" id="KW-0631">Potassium channel</keyword>
<feature type="transmembrane region" description="Helical" evidence="13">
    <location>
        <begin position="6"/>
        <end position="22"/>
    </location>
</feature>
<keyword evidence="5 12" id="KW-0812">Transmembrane</keyword>
<gene>
    <name evidence="15" type="primary">Kcnk16_1</name>
    <name evidence="15" type="ORF">GTO96_0012379</name>
</gene>
<comment type="similarity">
    <text evidence="2 12">Belongs to the two pore domain potassium channel (TC 1.A.1.8) family.</text>
</comment>
<dbReference type="Gene3D" id="1.10.287.70">
    <property type="match status" value="1"/>
</dbReference>
<evidence type="ECO:0000259" key="14">
    <source>
        <dbReference type="Pfam" id="PF07885"/>
    </source>
</evidence>
<dbReference type="InterPro" id="IPR003092">
    <property type="entry name" value="2pore_dom_K_chnl_TASK"/>
</dbReference>
<dbReference type="PANTHER" id="PTHR11003">
    <property type="entry name" value="POTASSIUM CHANNEL, SUBFAMILY K"/>
    <property type="match status" value="1"/>
</dbReference>
<dbReference type="PIRSF" id="PIRSF038061">
    <property type="entry name" value="K_channel_subfamily_K_type"/>
    <property type="match status" value="1"/>
</dbReference>
<keyword evidence="10 13" id="KW-0472">Membrane</keyword>
<feature type="transmembrane region" description="Helical" evidence="13">
    <location>
        <begin position="83"/>
        <end position="102"/>
    </location>
</feature>
<name>A0A8X7WZB3_POLSE</name>
<reference evidence="15 16" key="1">
    <citation type="journal article" date="2021" name="Cell">
        <title>Tracing the genetic footprints of vertebrate landing in non-teleost ray-finned fishes.</title>
        <authorList>
            <person name="Bi X."/>
            <person name="Wang K."/>
            <person name="Yang L."/>
            <person name="Pan H."/>
            <person name="Jiang H."/>
            <person name="Wei Q."/>
            <person name="Fang M."/>
            <person name="Yu H."/>
            <person name="Zhu C."/>
            <person name="Cai Y."/>
            <person name="He Y."/>
            <person name="Gan X."/>
            <person name="Zeng H."/>
            <person name="Yu D."/>
            <person name="Zhu Y."/>
            <person name="Jiang H."/>
            <person name="Qiu Q."/>
            <person name="Yang H."/>
            <person name="Zhang Y.E."/>
            <person name="Wang W."/>
            <person name="Zhu M."/>
            <person name="He S."/>
            <person name="Zhang G."/>
        </authorList>
    </citation>
    <scope>NUCLEOTIDE SEQUENCE [LARGE SCALE GENOMIC DNA]</scope>
    <source>
        <strain evidence="15">Bchr_013</strain>
    </source>
</reference>
<evidence type="ECO:0000256" key="11">
    <source>
        <dbReference type="ARBA" id="ARBA00023303"/>
    </source>
</evidence>
<feature type="domain" description="Potassium channel" evidence="14">
    <location>
        <begin position="171"/>
        <end position="245"/>
    </location>
</feature>
<evidence type="ECO:0000256" key="4">
    <source>
        <dbReference type="ARBA" id="ARBA00022538"/>
    </source>
</evidence>
<evidence type="ECO:0000256" key="2">
    <source>
        <dbReference type="ARBA" id="ARBA00006666"/>
    </source>
</evidence>
<feature type="non-terminal residue" evidence="15">
    <location>
        <position position="1"/>
    </location>
</feature>
<keyword evidence="11 12" id="KW-0407">Ion channel</keyword>
<dbReference type="Pfam" id="PF07885">
    <property type="entry name" value="Ion_trans_2"/>
    <property type="match status" value="2"/>
</dbReference>
<dbReference type="PRINTS" id="PR01333">
    <property type="entry name" value="2POREKCHANEL"/>
</dbReference>
<feature type="non-terminal residue" evidence="15">
    <location>
        <position position="307"/>
    </location>
</feature>
<keyword evidence="7" id="KW-0630">Potassium</keyword>
<evidence type="ECO:0000256" key="10">
    <source>
        <dbReference type="ARBA" id="ARBA00023136"/>
    </source>
</evidence>
<keyword evidence="16" id="KW-1185">Reference proteome</keyword>
<dbReference type="SUPFAM" id="SSF81324">
    <property type="entry name" value="Voltage-gated potassium channels"/>
    <property type="match status" value="2"/>
</dbReference>
<evidence type="ECO:0000256" key="6">
    <source>
        <dbReference type="ARBA" id="ARBA00022826"/>
    </source>
</evidence>
<organism evidence="15 16">
    <name type="scientific">Polypterus senegalus</name>
    <name type="common">Senegal bichir</name>
    <dbReference type="NCBI Taxonomy" id="55291"/>
    <lineage>
        <taxon>Eukaryota</taxon>
        <taxon>Metazoa</taxon>
        <taxon>Chordata</taxon>
        <taxon>Craniata</taxon>
        <taxon>Vertebrata</taxon>
        <taxon>Euteleostomi</taxon>
        <taxon>Actinopterygii</taxon>
        <taxon>Polypteriformes</taxon>
        <taxon>Polypteridae</taxon>
        <taxon>Polypterus</taxon>
    </lineage>
</organism>
<dbReference type="AlphaFoldDB" id="A0A8X7WZB3"/>
<sequence>MVLMVIGYLSYLLMGAAIFQALEEQSERKVKREMVDQKRMFLENHSCLSEEAMRNFLQMMMKAQQNGVNLLEMESLNQTNWDFSGSFFFVGTVITTIGYGYLAPRTAGGQIFCVLFAMFGIPLNLIVLSRVGKRLSSCTERLDKLLYKQGIEKKLVKFVTMVFFLMMGIFLFLAIPPLVFHSIEGWSYREGVYYAFITLSTIGFGDYVVGVKSGKPYYRFLVALWILFGMAWLAFLFNLLTNFYTDTEKKITKVHQKRKAAKAVKDIGNGTPPVSPISEETVALEMNCSTQQTMVLLSEQDSMVPSM</sequence>
<keyword evidence="3 12" id="KW-0813">Transport</keyword>
<evidence type="ECO:0000256" key="12">
    <source>
        <dbReference type="RuleBase" id="RU003857"/>
    </source>
</evidence>
<dbReference type="InterPro" id="IPR003280">
    <property type="entry name" value="2pore_dom_K_chnl"/>
</dbReference>
<evidence type="ECO:0000256" key="13">
    <source>
        <dbReference type="SAM" id="Phobius"/>
    </source>
</evidence>
<evidence type="ECO:0000256" key="1">
    <source>
        <dbReference type="ARBA" id="ARBA00004141"/>
    </source>
</evidence>
<feature type="transmembrane region" description="Helical" evidence="13">
    <location>
        <begin position="108"/>
        <end position="127"/>
    </location>
</feature>
<feature type="transmembrane region" description="Helical" evidence="13">
    <location>
        <begin position="158"/>
        <end position="179"/>
    </location>
</feature>
<accession>A0A8X7WZB3</accession>
<dbReference type="PRINTS" id="PR01095">
    <property type="entry name" value="TASKCHANNEL"/>
</dbReference>
<dbReference type="Proteomes" id="UP000886611">
    <property type="component" value="Unassembled WGS sequence"/>
</dbReference>
<keyword evidence="9 12" id="KW-0406">Ion transport</keyword>
<evidence type="ECO:0000256" key="3">
    <source>
        <dbReference type="ARBA" id="ARBA00022448"/>
    </source>
</evidence>
<dbReference type="FunFam" id="1.10.287.70:FF:000110">
    <property type="entry name" value="Potassium channel subfamily K member"/>
    <property type="match status" value="1"/>
</dbReference>
<dbReference type="GO" id="GO:0030322">
    <property type="term" value="P:stabilization of membrane potential"/>
    <property type="evidence" value="ECO:0007669"/>
    <property type="project" value="TreeGrafter"/>
</dbReference>